<gene>
    <name evidence="1" type="ORF">CYMTET_34654</name>
</gene>
<name>A0AAE0FBA7_9CHLO</name>
<dbReference type="EMBL" id="LGRX02021887">
    <property type="protein sequence ID" value="KAK3256206.1"/>
    <property type="molecule type" value="Genomic_DNA"/>
</dbReference>
<accession>A0AAE0FBA7</accession>
<organism evidence="1 2">
    <name type="scientific">Cymbomonas tetramitiformis</name>
    <dbReference type="NCBI Taxonomy" id="36881"/>
    <lineage>
        <taxon>Eukaryota</taxon>
        <taxon>Viridiplantae</taxon>
        <taxon>Chlorophyta</taxon>
        <taxon>Pyramimonadophyceae</taxon>
        <taxon>Pyramimonadales</taxon>
        <taxon>Pyramimonadaceae</taxon>
        <taxon>Cymbomonas</taxon>
    </lineage>
</organism>
<dbReference type="AlphaFoldDB" id="A0AAE0FBA7"/>
<reference evidence="1 2" key="1">
    <citation type="journal article" date="2015" name="Genome Biol. Evol.">
        <title>Comparative Genomics of a Bacterivorous Green Alga Reveals Evolutionary Causalities and Consequences of Phago-Mixotrophic Mode of Nutrition.</title>
        <authorList>
            <person name="Burns J.A."/>
            <person name="Paasch A."/>
            <person name="Narechania A."/>
            <person name="Kim E."/>
        </authorList>
    </citation>
    <scope>NUCLEOTIDE SEQUENCE [LARGE SCALE GENOMIC DNA]</scope>
    <source>
        <strain evidence="1 2">PLY_AMNH</strain>
    </source>
</reference>
<protein>
    <submittedName>
        <fullName evidence="1">Uncharacterized protein</fullName>
    </submittedName>
</protein>
<sequence length="150" mass="16834">MYNNISGFKTLGCDGLKDNMKRSTINFTDVKGGRASYRHTTIVEGQREDEEFYVAELKAQLLAEAPKPKDAAYPTLAEHRACKEHVKSTYCALVGDNVRYMRNALNSVASGTFAFLFSLGCFTHFLDMLCEDLTGISKYTRYQKVPYSCG</sequence>
<evidence type="ECO:0000313" key="2">
    <source>
        <dbReference type="Proteomes" id="UP001190700"/>
    </source>
</evidence>
<evidence type="ECO:0000313" key="1">
    <source>
        <dbReference type="EMBL" id="KAK3256206.1"/>
    </source>
</evidence>
<comment type="caution">
    <text evidence="1">The sequence shown here is derived from an EMBL/GenBank/DDBJ whole genome shotgun (WGS) entry which is preliminary data.</text>
</comment>
<keyword evidence="2" id="KW-1185">Reference proteome</keyword>
<proteinExistence type="predicted"/>
<dbReference type="Proteomes" id="UP001190700">
    <property type="component" value="Unassembled WGS sequence"/>
</dbReference>